<evidence type="ECO:0000313" key="2">
    <source>
        <dbReference type="EMBL" id="KAK1414968.1"/>
    </source>
</evidence>
<feature type="compositionally biased region" description="Polar residues" evidence="1">
    <location>
        <begin position="131"/>
        <end position="159"/>
    </location>
</feature>
<reference evidence="2" key="1">
    <citation type="journal article" date="2023" name="bioRxiv">
        <title>Improved chromosome-level genome assembly for marigold (Tagetes erecta).</title>
        <authorList>
            <person name="Jiang F."/>
            <person name="Yuan L."/>
            <person name="Wang S."/>
            <person name="Wang H."/>
            <person name="Xu D."/>
            <person name="Wang A."/>
            <person name="Fan W."/>
        </authorList>
    </citation>
    <scope>NUCLEOTIDE SEQUENCE</scope>
    <source>
        <strain evidence="2">WSJ</strain>
        <tissue evidence="2">Leaf</tissue>
    </source>
</reference>
<dbReference type="AlphaFoldDB" id="A0AAD8K461"/>
<protein>
    <submittedName>
        <fullName evidence="2">Uncharacterized protein</fullName>
    </submittedName>
</protein>
<evidence type="ECO:0000313" key="3">
    <source>
        <dbReference type="Proteomes" id="UP001229421"/>
    </source>
</evidence>
<dbReference type="Proteomes" id="UP001229421">
    <property type="component" value="Unassembled WGS sequence"/>
</dbReference>
<feature type="compositionally biased region" description="Basic and acidic residues" evidence="1">
    <location>
        <begin position="163"/>
        <end position="178"/>
    </location>
</feature>
<dbReference type="EMBL" id="JAUHHV010000008">
    <property type="protein sequence ID" value="KAK1414968.1"/>
    <property type="molecule type" value="Genomic_DNA"/>
</dbReference>
<evidence type="ECO:0000256" key="1">
    <source>
        <dbReference type="SAM" id="MobiDB-lite"/>
    </source>
</evidence>
<gene>
    <name evidence="2" type="ORF">QVD17_30734</name>
</gene>
<proteinExistence type="predicted"/>
<feature type="region of interest" description="Disordered" evidence="1">
    <location>
        <begin position="118"/>
        <end position="183"/>
    </location>
</feature>
<keyword evidence="3" id="KW-1185">Reference proteome</keyword>
<sequence length="199" mass="22009">MCEICGGPHFTCLCPQYTRSSAPPHFSNSFGYVQSYSSQVCPIDPYFAQSDHSGKFFDSNSARGSDGALSRIEELLTQLVAKKATTQRTLAGYDSLLQSSQMMEDTNKALKDIMRRSNEEEEFQHEQLQQKSGIPSTSGDENGRFSPTSSLSGRESGNEQVLEPERRTNEGAGGHEHSMALTKFGGETSLFIRKWEAYG</sequence>
<accession>A0AAD8K461</accession>
<comment type="caution">
    <text evidence="2">The sequence shown here is derived from an EMBL/GenBank/DDBJ whole genome shotgun (WGS) entry which is preliminary data.</text>
</comment>
<organism evidence="2 3">
    <name type="scientific">Tagetes erecta</name>
    <name type="common">African marigold</name>
    <dbReference type="NCBI Taxonomy" id="13708"/>
    <lineage>
        <taxon>Eukaryota</taxon>
        <taxon>Viridiplantae</taxon>
        <taxon>Streptophyta</taxon>
        <taxon>Embryophyta</taxon>
        <taxon>Tracheophyta</taxon>
        <taxon>Spermatophyta</taxon>
        <taxon>Magnoliopsida</taxon>
        <taxon>eudicotyledons</taxon>
        <taxon>Gunneridae</taxon>
        <taxon>Pentapetalae</taxon>
        <taxon>asterids</taxon>
        <taxon>campanulids</taxon>
        <taxon>Asterales</taxon>
        <taxon>Asteraceae</taxon>
        <taxon>Asteroideae</taxon>
        <taxon>Heliantheae alliance</taxon>
        <taxon>Tageteae</taxon>
        <taxon>Tagetes</taxon>
    </lineage>
</organism>
<name>A0AAD8K461_TARER</name>